<dbReference type="InterPro" id="IPR009057">
    <property type="entry name" value="Homeodomain-like_sf"/>
</dbReference>
<reference evidence="4 5" key="1">
    <citation type="journal article" date="2019" name="Int. J. Syst. Evol. Microbiol.">
        <title>The Global Catalogue of Microorganisms (GCM) 10K type strain sequencing project: providing services to taxonomists for standard genome sequencing and annotation.</title>
        <authorList>
            <consortium name="The Broad Institute Genomics Platform"/>
            <consortium name="The Broad Institute Genome Sequencing Center for Infectious Disease"/>
            <person name="Wu L."/>
            <person name="Ma J."/>
        </authorList>
    </citation>
    <scope>NUCLEOTIDE SEQUENCE [LARGE SCALE GENOMIC DNA]</scope>
    <source>
        <strain evidence="4 5">JCM 15503</strain>
    </source>
</reference>
<gene>
    <name evidence="4" type="ORF">GCM10009107_40130</name>
</gene>
<name>A0ABN1K9A8_9BURK</name>
<dbReference type="Gene3D" id="1.10.10.60">
    <property type="entry name" value="Homeodomain-like"/>
    <property type="match status" value="1"/>
</dbReference>
<organism evidence="4 5">
    <name type="scientific">Ideonella azotifigens</name>
    <dbReference type="NCBI Taxonomy" id="513160"/>
    <lineage>
        <taxon>Bacteria</taxon>
        <taxon>Pseudomonadati</taxon>
        <taxon>Pseudomonadota</taxon>
        <taxon>Betaproteobacteria</taxon>
        <taxon>Burkholderiales</taxon>
        <taxon>Sphaerotilaceae</taxon>
        <taxon>Ideonella</taxon>
    </lineage>
</organism>
<keyword evidence="2" id="KW-0804">Transcription</keyword>
<keyword evidence="5" id="KW-1185">Reference proteome</keyword>
<evidence type="ECO:0000313" key="4">
    <source>
        <dbReference type="EMBL" id="GAA0759056.1"/>
    </source>
</evidence>
<evidence type="ECO:0000256" key="2">
    <source>
        <dbReference type="ARBA" id="ARBA00023163"/>
    </source>
</evidence>
<protein>
    <submittedName>
        <fullName evidence="4">AraC family transcriptional regulator</fullName>
    </submittedName>
</protein>
<dbReference type="InterPro" id="IPR018060">
    <property type="entry name" value="HTH_AraC"/>
</dbReference>
<dbReference type="InterPro" id="IPR009594">
    <property type="entry name" value="Tscrpt_reg_HTH_AraC_N"/>
</dbReference>
<dbReference type="EMBL" id="BAAAEW010000026">
    <property type="protein sequence ID" value="GAA0759056.1"/>
    <property type="molecule type" value="Genomic_DNA"/>
</dbReference>
<proteinExistence type="predicted"/>
<dbReference type="Pfam" id="PF12833">
    <property type="entry name" value="HTH_18"/>
    <property type="match status" value="1"/>
</dbReference>
<evidence type="ECO:0000259" key="3">
    <source>
        <dbReference type="PROSITE" id="PS01124"/>
    </source>
</evidence>
<dbReference type="SMART" id="SM00342">
    <property type="entry name" value="HTH_ARAC"/>
    <property type="match status" value="1"/>
</dbReference>
<dbReference type="PROSITE" id="PS01124">
    <property type="entry name" value="HTH_ARAC_FAMILY_2"/>
    <property type="match status" value="1"/>
</dbReference>
<sequence length="318" mass="34037">MAESTLVAAPSPAAAELDALRQRALALTLRRATSDGTHATAVAGLQLIRASAPAAQLPAVYEPGLVLALQGAKKVQLGDDVLVYGPSHCLLVAMPLMPRSHVIQATPDKPYICLRFSCDTQTLADLLLELDAGPPVTAAPVEPAAGGLNLAPVTAPLLDAALRLLQLLDTPQDLRMLAPLVQREIFYRVLTGPLGPRLRALAAGDSAAPRIARAVEQLTQRYDQPLRIDELAASAAMSPSTLHLRFKQLTTLSPLQFQKSLRLQHARRLMLAEGLDASTAAHRVGYESPSQFSREYRRLFGTPPRADISQLKAPADAT</sequence>
<evidence type="ECO:0000313" key="5">
    <source>
        <dbReference type="Proteomes" id="UP001500279"/>
    </source>
</evidence>
<accession>A0ABN1K9A8</accession>
<evidence type="ECO:0000256" key="1">
    <source>
        <dbReference type="ARBA" id="ARBA00023015"/>
    </source>
</evidence>
<comment type="caution">
    <text evidence="4">The sequence shown here is derived from an EMBL/GenBank/DDBJ whole genome shotgun (WGS) entry which is preliminary data.</text>
</comment>
<feature type="domain" description="HTH araC/xylS-type" evidence="3">
    <location>
        <begin position="212"/>
        <end position="310"/>
    </location>
</feature>
<dbReference type="SUPFAM" id="SSF46689">
    <property type="entry name" value="Homeodomain-like"/>
    <property type="match status" value="2"/>
</dbReference>
<keyword evidence="1" id="KW-0805">Transcription regulation</keyword>
<dbReference type="Pfam" id="PF06719">
    <property type="entry name" value="AraC_N"/>
    <property type="match status" value="1"/>
</dbReference>
<dbReference type="PANTHER" id="PTHR43436:SF1">
    <property type="entry name" value="TRANSCRIPTIONAL REGULATORY PROTEIN"/>
    <property type="match status" value="1"/>
</dbReference>
<dbReference type="Proteomes" id="UP001500279">
    <property type="component" value="Unassembled WGS sequence"/>
</dbReference>
<dbReference type="RefSeq" id="WP_231010073.1">
    <property type="nucleotide sequence ID" value="NZ_BAAAEW010000026.1"/>
</dbReference>
<dbReference type="PANTHER" id="PTHR43436">
    <property type="entry name" value="ARAC-FAMILY TRANSCRIPTIONAL REGULATOR"/>
    <property type="match status" value="1"/>
</dbReference>